<dbReference type="Proteomes" id="UP000799753">
    <property type="component" value="Unassembled WGS sequence"/>
</dbReference>
<dbReference type="InterPro" id="IPR052337">
    <property type="entry name" value="SAT4-like"/>
</dbReference>
<feature type="domain" description="Rhodopsin" evidence="7">
    <location>
        <begin position="195"/>
        <end position="289"/>
    </location>
</feature>
<feature type="transmembrane region" description="Helical" evidence="6">
    <location>
        <begin position="71"/>
        <end position="92"/>
    </location>
</feature>
<keyword evidence="4 6" id="KW-0472">Membrane</keyword>
<evidence type="ECO:0000256" key="6">
    <source>
        <dbReference type="SAM" id="Phobius"/>
    </source>
</evidence>
<feature type="transmembrane region" description="Helical" evidence="6">
    <location>
        <begin position="122"/>
        <end position="141"/>
    </location>
</feature>
<evidence type="ECO:0000313" key="8">
    <source>
        <dbReference type="EMBL" id="KAF2638187.1"/>
    </source>
</evidence>
<evidence type="ECO:0000313" key="9">
    <source>
        <dbReference type="Proteomes" id="UP000799753"/>
    </source>
</evidence>
<evidence type="ECO:0000256" key="5">
    <source>
        <dbReference type="ARBA" id="ARBA00038359"/>
    </source>
</evidence>
<evidence type="ECO:0000256" key="1">
    <source>
        <dbReference type="ARBA" id="ARBA00004141"/>
    </source>
</evidence>
<dbReference type="Pfam" id="PF20684">
    <property type="entry name" value="Fung_rhodopsin"/>
    <property type="match status" value="2"/>
</dbReference>
<keyword evidence="3 6" id="KW-1133">Transmembrane helix</keyword>
<evidence type="ECO:0000256" key="4">
    <source>
        <dbReference type="ARBA" id="ARBA00023136"/>
    </source>
</evidence>
<sequence length="376" mass="40326">MAPSIQWRGVNLHNTPLMQPPPGVTSNFVDPPNLINEVAITGLFLLAASGFCLCVRLYTNLKREGRLAIEDILCILGEICGIGKWAAFYSLALNDFCRHTWDIPLSAITEATIKLETVNQMFSAPGLLFTKAAILVLYIRLFGSVRWMRWTALIYITFISIIYTAGLIVVTMTEFKNTGPPGVRKVQPIPGVGMIAIGIFGVLCDIAIFALPLMPIIRLQLNRRKKVGLLLVFLMGFLTIVTSGVALIYRVQVASGKDPNWAGAHASVTTIAEIFGTVIVGCGPGMSSFWQNIFTKSKFYNTVVAAISSGRSGAGSKATGASSTLGAKPKNYAMLDGDTMPYPNGTIGSGSGGLGNKGGIMKDTVISIEMEANGHR</sequence>
<feature type="transmembrane region" description="Helical" evidence="6">
    <location>
        <begin position="192"/>
        <end position="217"/>
    </location>
</feature>
<feature type="transmembrane region" description="Helical" evidence="6">
    <location>
        <begin position="38"/>
        <end position="59"/>
    </location>
</feature>
<dbReference type="OrthoDB" id="444631at2759"/>
<dbReference type="InterPro" id="IPR049326">
    <property type="entry name" value="Rhodopsin_dom_fungi"/>
</dbReference>
<proteinExistence type="inferred from homology"/>
<dbReference type="AlphaFoldDB" id="A0A6A6RSK5"/>
<gene>
    <name evidence="8" type="ORF">P280DRAFT_405220</name>
</gene>
<dbReference type="EMBL" id="MU006790">
    <property type="protein sequence ID" value="KAF2638187.1"/>
    <property type="molecule type" value="Genomic_DNA"/>
</dbReference>
<comment type="subcellular location">
    <subcellularLocation>
        <location evidence="1">Membrane</location>
        <topology evidence="1">Multi-pass membrane protein</topology>
    </subcellularLocation>
</comment>
<name>A0A6A6RSK5_9PLEO</name>
<organism evidence="8 9">
    <name type="scientific">Massarina eburnea CBS 473.64</name>
    <dbReference type="NCBI Taxonomy" id="1395130"/>
    <lineage>
        <taxon>Eukaryota</taxon>
        <taxon>Fungi</taxon>
        <taxon>Dikarya</taxon>
        <taxon>Ascomycota</taxon>
        <taxon>Pezizomycotina</taxon>
        <taxon>Dothideomycetes</taxon>
        <taxon>Pleosporomycetidae</taxon>
        <taxon>Pleosporales</taxon>
        <taxon>Massarineae</taxon>
        <taxon>Massarinaceae</taxon>
        <taxon>Massarina</taxon>
    </lineage>
</organism>
<keyword evidence="2 6" id="KW-0812">Transmembrane</keyword>
<reference evidence="8" key="1">
    <citation type="journal article" date="2020" name="Stud. Mycol.">
        <title>101 Dothideomycetes genomes: a test case for predicting lifestyles and emergence of pathogens.</title>
        <authorList>
            <person name="Haridas S."/>
            <person name="Albert R."/>
            <person name="Binder M."/>
            <person name="Bloem J."/>
            <person name="Labutti K."/>
            <person name="Salamov A."/>
            <person name="Andreopoulos B."/>
            <person name="Baker S."/>
            <person name="Barry K."/>
            <person name="Bills G."/>
            <person name="Bluhm B."/>
            <person name="Cannon C."/>
            <person name="Castanera R."/>
            <person name="Culley D."/>
            <person name="Daum C."/>
            <person name="Ezra D."/>
            <person name="Gonzalez J."/>
            <person name="Henrissat B."/>
            <person name="Kuo A."/>
            <person name="Liang C."/>
            <person name="Lipzen A."/>
            <person name="Lutzoni F."/>
            <person name="Magnuson J."/>
            <person name="Mondo S."/>
            <person name="Nolan M."/>
            <person name="Ohm R."/>
            <person name="Pangilinan J."/>
            <person name="Park H.-J."/>
            <person name="Ramirez L."/>
            <person name="Alfaro M."/>
            <person name="Sun H."/>
            <person name="Tritt A."/>
            <person name="Yoshinaga Y."/>
            <person name="Zwiers L.-H."/>
            <person name="Turgeon B."/>
            <person name="Goodwin S."/>
            <person name="Spatafora J."/>
            <person name="Crous P."/>
            <person name="Grigoriev I."/>
        </authorList>
    </citation>
    <scope>NUCLEOTIDE SEQUENCE</scope>
    <source>
        <strain evidence="8">CBS 473.64</strain>
    </source>
</reference>
<protein>
    <recommendedName>
        <fullName evidence="7">Rhodopsin domain-containing protein</fullName>
    </recommendedName>
</protein>
<evidence type="ECO:0000256" key="3">
    <source>
        <dbReference type="ARBA" id="ARBA00022989"/>
    </source>
</evidence>
<keyword evidence="9" id="KW-1185">Reference proteome</keyword>
<accession>A0A6A6RSK5</accession>
<dbReference type="PANTHER" id="PTHR33048:SF146">
    <property type="entry name" value="INTEGRAL MEMBRANE PROTEIN"/>
    <property type="match status" value="1"/>
</dbReference>
<comment type="similarity">
    <text evidence="5">Belongs to the SAT4 family.</text>
</comment>
<evidence type="ECO:0000256" key="2">
    <source>
        <dbReference type="ARBA" id="ARBA00022692"/>
    </source>
</evidence>
<feature type="domain" description="Rhodopsin" evidence="7">
    <location>
        <begin position="55"/>
        <end position="170"/>
    </location>
</feature>
<feature type="transmembrane region" description="Helical" evidence="6">
    <location>
        <begin position="229"/>
        <end position="249"/>
    </location>
</feature>
<dbReference type="GO" id="GO:0016020">
    <property type="term" value="C:membrane"/>
    <property type="evidence" value="ECO:0007669"/>
    <property type="project" value="UniProtKB-SubCell"/>
</dbReference>
<dbReference type="PANTHER" id="PTHR33048">
    <property type="entry name" value="PTH11-LIKE INTEGRAL MEMBRANE PROTEIN (AFU_ORTHOLOGUE AFUA_5G11245)"/>
    <property type="match status" value="1"/>
</dbReference>
<feature type="transmembrane region" description="Helical" evidence="6">
    <location>
        <begin position="153"/>
        <end position="172"/>
    </location>
</feature>
<evidence type="ECO:0000259" key="7">
    <source>
        <dbReference type="Pfam" id="PF20684"/>
    </source>
</evidence>